<comment type="caution">
    <text evidence="3">The sequence shown here is derived from an EMBL/GenBank/DDBJ whole genome shotgun (WGS) entry which is preliminary data.</text>
</comment>
<evidence type="ECO:0000256" key="2">
    <source>
        <dbReference type="SAM" id="SignalP"/>
    </source>
</evidence>
<dbReference type="RefSeq" id="WP_196276860.1">
    <property type="nucleotide sequence ID" value="NZ_JADQDC010000013.1"/>
</dbReference>
<feature type="chain" id="PRO_5045283086" evidence="2">
    <location>
        <begin position="24"/>
        <end position="235"/>
    </location>
</feature>
<name>A0ABS0HKN6_9SPHN</name>
<gene>
    <name evidence="3" type="ORF">I2488_16245</name>
</gene>
<dbReference type="SUPFAM" id="SSF111384">
    <property type="entry name" value="OmpH-like"/>
    <property type="match status" value="1"/>
</dbReference>
<proteinExistence type="predicted"/>
<dbReference type="SMART" id="SM00935">
    <property type="entry name" value="OmpH"/>
    <property type="match status" value="1"/>
</dbReference>
<sequence length="235" mass="24942">MKTRYASALLAGIAIAAATPAFAAKDDKAAPAPVSSGVVSGIAIANPPAIVAASAAYQTSQQQRPVTYKPQIDQANARKAQIEAQLKPLVDKLQNDSKAANPNRAALQAQYEQIQQIEQAGQAEIQKILEPLNLSQQYVLEQIGDRLDAATQAAMDKKKITLVIDSQSVIKAGQVYNLNQDILNELNAMIPSAQLIPPAGWMPRAQREQQAQAQAAQQPAAPAAAQPAKKAPEGR</sequence>
<dbReference type="InterPro" id="IPR005632">
    <property type="entry name" value="Chaperone_Skp"/>
</dbReference>
<feature type="signal peptide" evidence="2">
    <location>
        <begin position="1"/>
        <end position="23"/>
    </location>
</feature>
<feature type="region of interest" description="Disordered" evidence="1">
    <location>
        <begin position="200"/>
        <end position="235"/>
    </location>
</feature>
<dbReference type="Pfam" id="PF03938">
    <property type="entry name" value="OmpH"/>
    <property type="match status" value="1"/>
</dbReference>
<dbReference type="Proteomes" id="UP000600799">
    <property type="component" value="Unassembled WGS sequence"/>
</dbReference>
<keyword evidence="4" id="KW-1185">Reference proteome</keyword>
<organism evidence="3 4">
    <name type="scientific">Novosphingobium jiangmenense</name>
    <dbReference type="NCBI Taxonomy" id="2791981"/>
    <lineage>
        <taxon>Bacteria</taxon>
        <taxon>Pseudomonadati</taxon>
        <taxon>Pseudomonadota</taxon>
        <taxon>Alphaproteobacteria</taxon>
        <taxon>Sphingomonadales</taxon>
        <taxon>Sphingomonadaceae</taxon>
        <taxon>Novosphingobium</taxon>
    </lineage>
</organism>
<keyword evidence="2" id="KW-0732">Signal</keyword>
<feature type="compositionally biased region" description="Low complexity" evidence="1">
    <location>
        <begin position="208"/>
        <end position="229"/>
    </location>
</feature>
<dbReference type="InterPro" id="IPR024930">
    <property type="entry name" value="Skp_dom_sf"/>
</dbReference>
<evidence type="ECO:0000313" key="4">
    <source>
        <dbReference type="Proteomes" id="UP000600799"/>
    </source>
</evidence>
<evidence type="ECO:0000256" key="1">
    <source>
        <dbReference type="SAM" id="MobiDB-lite"/>
    </source>
</evidence>
<reference evidence="3 4" key="1">
    <citation type="submission" date="2020-11" db="EMBL/GenBank/DDBJ databases">
        <title>The genome sequence of Novosphingobium sp. 1Y9A.</title>
        <authorList>
            <person name="Liu Y."/>
        </authorList>
    </citation>
    <scope>NUCLEOTIDE SEQUENCE [LARGE SCALE GENOMIC DNA]</scope>
    <source>
        <strain evidence="3 4">1Y9A</strain>
    </source>
</reference>
<dbReference type="Gene3D" id="3.30.910.20">
    <property type="entry name" value="Skp domain"/>
    <property type="match status" value="1"/>
</dbReference>
<accession>A0ABS0HKN6</accession>
<evidence type="ECO:0000313" key="3">
    <source>
        <dbReference type="EMBL" id="MBF9152556.1"/>
    </source>
</evidence>
<dbReference type="EMBL" id="JADQDC010000013">
    <property type="protein sequence ID" value="MBF9152556.1"/>
    <property type="molecule type" value="Genomic_DNA"/>
</dbReference>
<protein>
    <submittedName>
        <fullName evidence="3">OmpH family outer membrane protein</fullName>
    </submittedName>
</protein>